<evidence type="ECO:0000256" key="2">
    <source>
        <dbReference type="ARBA" id="ARBA00022553"/>
    </source>
</evidence>
<dbReference type="Proteomes" id="UP000070529">
    <property type="component" value="Unassembled WGS sequence"/>
</dbReference>
<dbReference type="OrthoDB" id="9804019at2"/>
<dbReference type="InterPro" id="IPR002197">
    <property type="entry name" value="HTH_Fis"/>
</dbReference>
<dbReference type="SUPFAM" id="SSF46689">
    <property type="entry name" value="Homeodomain-like"/>
    <property type="match status" value="1"/>
</dbReference>
<dbReference type="GO" id="GO:0043565">
    <property type="term" value="F:sequence-specific DNA binding"/>
    <property type="evidence" value="ECO:0007669"/>
    <property type="project" value="InterPro"/>
</dbReference>
<evidence type="ECO:0000256" key="7">
    <source>
        <dbReference type="ARBA" id="ARBA00023125"/>
    </source>
</evidence>
<sequence>MLDSGAKKRILMVEDTASVAALYKSYLNPLDVDVEIASNGKQALEQFSSDSAFSLILLDLRLPDVSGFDVLAEIRKQKPDIPVVIMTAHGSIDAAVEALRYGASDFLIKPCEADLLRVTVNNALKPKSAVNKKSPEGAYYGFIGRSVPMQAVYRVIDSAAPSKATVFITGESGTGKEVCAEAVHAASARAKNAFVAINCAAIPKDLIESELFGHVKGAFTGAASEREGAAEMADGGTLFLDEICEMDLDLQSKLLRFIQTGTFQKVGSSKVKQVDVRFVCATNRDPWEEVMKGNFREDLYYRLHVIPLTLPPLRDRGEDVLEIAESLLLHVAMEEGKDFRSFDDNVVQRLINYDWPGNVRQLQNVIRNIVVLHNGREVTEMMLPPPLSTVSGVKIASNGIKNKNQNTIAQTREDNFAVGSALESSGSITKADIEPLWLVEKRAIQIAIDACDGNIPQAAGLLEVSPSTIYRKLQSWQESQEKRN</sequence>
<keyword evidence="8" id="KW-0804">Transcription</keyword>
<evidence type="ECO:0000256" key="4">
    <source>
        <dbReference type="ARBA" id="ARBA00022840"/>
    </source>
</evidence>
<dbReference type="Gene3D" id="1.10.10.60">
    <property type="entry name" value="Homeodomain-like"/>
    <property type="match status" value="1"/>
</dbReference>
<dbReference type="SMART" id="SM00382">
    <property type="entry name" value="AAA"/>
    <property type="match status" value="1"/>
</dbReference>
<feature type="domain" description="Sigma-54 factor interaction" evidence="10">
    <location>
        <begin position="142"/>
        <end position="371"/>
    </location>
</feature>
<keyword evidence="5" id="KW-0902">Two-component regulatory system</keyword>
<evidence type="ECO:0000256" key="8">
    <source>
        <dbReference type="ARBA" id="ARBA00023163"/>
    </source>
</evidence>
<dbReference type="SUPFAM" id="SSF52540">
    <property type="entry name" value="P-loop containing nucleoside triphosphate hydrolases"/>
    <property type="match status" value="1"/>
</dbReference>
<evidence type="ECO:0000256" key="3">
    <source>
        <dbReference type="ARBA" id="ARBA00022741"/>
    </source>
</evidence>
<feature type="domain" description="Response regulatory" evidence="11">
    <location>
        <begin position="9"/>
        <end position="124"/>
    </location>
</feature>
<dbReference type="FunFam" id="1.10.8.60:FF:000120">
    <property type="entry name" value="Sigma-54-dependent Fis family transcriptional regulator"/>
    <property type="match status" value="1"/>
</dbReference>
<name>A0A135I9K3_9GAMM</name>
<proteinExistence type="predicted"/>
<dbReference type="InterPro" id="IPR027417">
    <property type="entry name" value="P-loop_NTPase"/>
</dbReference>
<gene>
    <name evidence="12" type="ORF">ATN88_17140</name>
</gene>
<dbReference type="GO" id="GO:0005524">
    <property type="term" value="F:ATP binding"/>
    <property type="evidence" value="ECO:0007669"/>
    <property type="project" value="UniProtKB-KW"/>
</dbReference>
<dbReference type="PANTHER" id="PTHR32071">
    <property type="entry name" value="TRANSCRIPTIONAL REGULATORY PROTEIN"/>
    <property type="match status" value="1"/>
</dbReference>
<keyword evidence="2 9" id="KW-0597">Phosphoprotein</keyword>
<feature type="modified residue" description="4-aspartylphosphate" evidence="9">
    <location>
        <position position="59"/>
    </location>
</feature>
<dbReference type="InterPro" id="IPR002078">
    <property type="entry name" value="Sigma_54_int"/>
</dbReference>
<dbReference type="InterPro" id="IPR058031">
    <property type="entry name" value="AAA_lid_NorR"/>
</dbReference>
<dbReference type="GO" id="GO:0000160">
    <property type="term" value="P:phosphorelay signal transduction system"/>
    <property type="evidence" value="ECO:0007669"/>
    <property type="project" value="UniProtKB-KW"/>
</dbReference>
<dbReference type="CDD" id="cd17572">
    <property type="entry name" value="REC_NtrC1-like"/>
    <property type="match status" value="1"/>
</dbReference>
<evidence type="ECO:0000256" key="9">
    <source>
        <dbReference type="PROSITE-ProRule" id="PRU00169"/>
    </source>
</evidence>
<evidence type="ECO:0000256" key="1">
    <source>
        <dbReference type="ARBA" id="ARBA00022491"/>
    </source>
</evidence>
<dbReference type="STRING" id="294935.ATN88_17140"/>
<dbReference type="InterPro" id="IPR009057">
    <property type="entry name" value="Homeodomain-like_sf"/>
</dbReference>
<protein>
    <submittedName>
        <fullName evidence="12">AAA family ATPase</fullName>
    </submittedName>
</protein>
<dbReference type="PROSITE" id="PS50045">
    <property type="entry name" value="SIGMA54_INTERACT_4"/>
    <property type="match status" value="1"/>
</dbReference>
<evidence type="ECO:0000259" key="10">
    <source>
        <dbReference type="PROSITE" id="PS50045"/>
    </source>
</evidence>
<dbReference type="Pfam" id="PF02954">
    <property type="entry name" value="HTH_8"/>
    <property type="match status" value="1"/>
</dbReference>
<dbReference type="InterPro" id="IPR011006">
    <property type="entry name" value="CheY-like_superfamily"/>
</dbReference>
<accession>A0A135I9K3</accession>
<dbReference type="Pfam" id="PF00158">
    <property type="entry name" value="Sigma54_activat"/>
    <property type="match status" value="1"/>
</dbReference>
<dbReference type="PROSITE" id="PS00688">
    <property type="entry name" value="SIGMA54_INTERACT_3"/>
    <property type="match status" value="1"/>
</dbReference>
<dbReference type="InterPro" id="IPR025944">
    <property type="entry name" value="Sigma_54_int_dom_CS"/>
</dbReference>
<evidence type="ECO:0000259" key="11">
    <source>
        <dbReference type="PROSITE" id="PS50110"/>
    </source>
</evidence>
<keyword evidence="3" id="KW-0547">Nucleotide-binding</keyword>
<dbReference type="NCBIfam" id="NF041946">
    <property type="entry name" value="LuxO_transreg_Vib"/>
    <property type="match status" value="1"/>
</dbReference>
<comment type="caution">
    <text evidence="12">The sequence shown here is derived from an EMBL/GenBank/DDBJ whole genome shotgun (WGS) entry which is preliminary data.</text>
</comment>
<dbReference type="GO" id="GO:0006355">
    <property type="term" value="P:regulation of DNA-templated transcription"/>
    <property type="evidence" value="ECO:0007669"/>
    <property type="project" value="InterPro"/>
</dbReference>
<evidence type="ECO:0000313" key="12">
    <source>
        <dbReference type="EMBL" id="KXF82121.1"/>
    </source>
</evidence>
<dbReference type="Pfam" id="PF00072">
    <property type="entry name" value="Response_reg"/>
    <property type="match status" value="1"/>
</dbReference>
<dbReference type="InterPro" id="IPR001789">
    <property type="entry name" value="Sig_transdc_resp-reg_receiver"/>
</dbReference>
<keyword evidence="7" id="KW-0238">DNA-binding</keyword>
<dbReference type="CDD" id="cd00009">
    <property type="entry name" value="AAA"/>
    <property type="match status" value="1"/>
</dbReference>
<dbReference type="PANTHER" id="PTHR32071:SF117">
    <property type="entry name" value="PTS-DEPENDENT DIHYDROXYACETONE KINASE OPERON REGULATORY PROTEIN-RELATED"/>
    <property type="match status" value="1"/>
</dbReference>
<dbReference type="Pfam" id="PF25601">
    <property type="entry name" value="AAA_lid_14"/>
    <property type="match status" value="1"/>
</dbReference>
<dbReference type="InterPro" id="IPR003593">
    <property type="entry name" value="AAA+_ATPase"/>
</dbReference>
<evidence type="ECO:0000313" key="13">
    <source>
        <dbReference type="Proteomes" id="UP000070529"/>
    </source>
</evidence>
<dbReference type="RefSeq" id="WP_067414342.1">
    <property type="nucleotide sequence ID" value="NZ_LNTY01000029.1"/>
</dbReference>
<reference evidence="12 13" key="1">
    <citation type="submission" date="2015-11" db="EMBL/GenBank/DDBJ databases">
        <title>Genomic Taxonomy of the Vibrionaceae.</title>
        <authorList>
            <person name="Gomez-Gil B."/>
            <person name="Enciso-Ibarra J."/>
        </authorList>
    </citation>
    <scope>NUCLEOTIDE SEQUENCE [LARGE SCALE GENOMIC DNA]</scope>
    <source>
        <strain evidence="12 13">CAIM 912</strain>
    </source>
</reference>
<dbReference type="PROSITE" id="PS50110">
    <property type="entry name" value="RESPONSE_REGULATORY"/>
    <property type="match status" value="1"/>
</dbReference>
<dbReference type="Gene3D" id="3.40.50.300">
    <property type="entry name" value="P-loop containing nucleotide triphosphate hydrolases"/>
    <property type="match status" value="1"/>
</dbReference>
<dbReference type="Gene3D" id="3.40.50.2300">
    <property type="match status" value="1"/>
</dbReference>
<keyword evidence="13" id="KW-1185">Reference proteome</keyword>
<dbReference type="SMART" id="SM00448">
    <property type="entry name" value="REC"/>
    <property type="match status" value="1"/>
</dbReference>
<dbReference type="SUPFAM" id="SSF52172">
    <property type="entry name" value="CheY-like"/>
    <property type="match status" value="1"/>
</dbReference>
<dbReference type="InterPro" id="IPR025943">
    <property type="entry name" value="Sigma_54_int_dom_ATP-bd_2"/>
</dbReference>
<dbReference type="InterPro" id="IPR053402">
    <property type="entry name" value="QS_regulatory_LuxO"/>
</dbReference>
<dbReference type="EMBL" id="LNTY01000029">
    <property type="protein sequence ID" value="KXF82121.1"/>
    <property type="molecule type" value="Genomic_DNA"/>
</dbReference>
<dbReference type="Gene3D" id="1.10.8.60">
    <property type="match status" value="1"/>
</dbReference>
<dbReference type="PROSITE" id="PS00676">
    <property type="entry name" value="SIGMA54_INTERACT_2"/>
    <property type="match status" value="1"/>
</dbReference>
<keyword evidence="1" id="KW-0678">Repressor</keyword>
<dbReference type="FunFam" id="3.40.50.300:FF:000006">
    <property type="entry name" value="DNA-binding transcriptional regulator NtrC"/>
    <property type="match status" value="1"/>
</dbReference>
<dbReference type="AlphaFoldDB" id="A0A135I9K3"/>
<dbReference type="FunFam" id="1.10.10.60:FF:000343">
    <property type="entry name" value="Sigma-54-dependent Fis family transcriptional regulator"/>
    <property type="match status" value="1"/>
</dbReference>
<evidence type="ECO:0000256" key="6">
    <source>
        <dbReference type="ARBA" id="ARBA00023015"/>
    </source>
</evidence>
<keyword evidence="4" id="KW-0067">ATP-binding</keyword>
<evidence type="ECO:0000256" key="5">
    <source>
        <dbReference type="ARBA" id="ARBA00023012"/>
    </source>
</evidence>
<keyword evidence="6" id="KW-0805">Transcription regulation</keyword>
<organism evidence="12 13">
    <name type="scientific">Enterovibrio coralii</name>
    <dbReference type="NCBI Taxonomy" id="294935"/>
    <lineage>
        <taxon>Bacteria</taxon>
        <taxon>Pseudomonadati</taxon>
        <taxon>Pseudomonadota</taxon>
        <taxon>Gammaproteobacteria</taxon>
        <taxon>Vibrionales</taxon>
        <taxon>Vibrionaceae</taxon>
        <taxon>Enterovibrio</taxon>
    </lineage>
</organism>